<evidence type="ECO:0000256" key="1">
    <source>
        <dbReference type="ARBA" id="ARBA00022630"/>
    </source>
</evidence>
<dbReference type="PRINTS" id="PR00411">
    <property type="entry name" value="PNDRDTASEI"/>
</dbReference>
<dbReference type="Pfam" id="PF13738">
    <property type="entry name" value="Pyr_redox_3"/>
    <property type="match status" value="1"/>
</dbReference>
<protein>
    <recommendedName>
        <fullName evidence="6">Flavin-containing monooxygenase</fullName>
    </recommendedName>
</protein>
<organism evidence="4 5">
    <name type="scientific">Oculimacula yallundae</name>
    <dbReference type="NCBI Taxonomy" id="86028"/>
    <lineage>
        <taxon>Eukaryota</taxon>
        <taxon>Fungi</taxon>
        <taxon>Dikarya</taxon>
        <taxon>Ascomycota</taxon>
        <taxon>Pezizomycotina</taxon>
        <taxon>Leotiomycetes</taxon>
        <taxon>Helotiales</taxon>
        <taxon>Ploettnerulaceae</taxon>
        <taxon>Oculimacula</taxon>
    </lineage>
</organism>
<proteinExistence type="predicted"/>
<dbReference type="Proteomes" id="UP001595075">
    <property type="component" value="Unassembled WGS sequence"/>
</dbReference>
<dbReference type="EMBL" id="JAZHXI010000011">
    <property type="protein sequence ID" value="KAL2066717.1"/>
    <property type="molecule type" value="Genomic_DNA"/>
</dbReference>
<dbReference type="InterPro" id="IPR036188">
    <property type="entry name" value="FAD/NAD-bd_sf"/>
</dbReference>
<keyword evidence="5" id="KW-1185">Reference proteome</keyword>
<name>A0ABR4CAM6_9HELO</name>
<dbReference type="SUPFAM" id="SSF51905">
    <property type="entry name" value="FAD/NAD(P)-binding domain"/>
    <property type="match status" value="2"/>
</dbReference>
<dbReference type="PANTHER" id="PTHR23023">
    <property type="entry name" value="DIMETHYLANILINE MONOOXYGENASE"/>
    <property type="match status" value="1"/>
</dbReference>
<keyword evidence="1" id="KW-0285">Flavoprotein</keyword>
<dbReference type="InterPro" id="IPR050346">
    <property type="entry name" value="FMO-like"/>
</dbReference>
<sequence length="568" mass="63993">MDSFDVVVIGAGWFGLAAAKTYIQLHPTARIVVFESAASCGGTWSQARLYPGLKSNNMLGTYEYPDFPMTPQNYDVQQHGHIPAATLHRYLTDYAKHFGVFENIRFETRVELIEQESTGSWLLSTTTKNMNSEFPTDVQVRTAKLIVATGLTSTPNMPHYAHEETFSAPLFHAKDFCAQAPHLKEARNVVVVGGAKSAYDVAHAMVEQGSTVDLIIRPNGHGPVWISPRLVTPFKKRLDALLNVRWMTWMSPCPWGGEDGFPGPRNFLHGTKVGRWIVDLFWKVLGGEVVSTNGYDGHPELKKLKPWNSAFWIGSGLSILNYESDLFAMVKEGKIRVHIDNIDHLESKKVVLSGGQVLYADAMICATGWKKESSLKFIGLGEEEFGLPHSKVEKIKLEREADQKILSMFPRLADQPQQRFELKTSDPLRMYRFIVPPTFVAKRTIAFAGMVSCVSTATCASNTGLWISAFLDGKLERIARSQQEITDEVMLHTQWGKWRYPCGYGACLPDFVFDGVPYFDMLLRDLGLETHRQKSLWRELTWPCYPAVYDGLVEEWQAKEEGRGMAKR</sequence>
<accession>A0ABR4CAM6</accession>
<comment type="caution">
    <text evidence="4">The sequence shown here is derived from an EMBL/GenBank/DDBJ whole genome shotgun (WGS) entry which is preliminary data.</text>
</comment>
<keyword evidence="2" id="KW-0274">FAD</keyword>
<gene>
    <name evidence="4" type="ORF">VTL71DRAFT_2789</name>
</gene>
<evidence type="ECO:0000313" key="5">
    <source>
        <dbReference type="Proteomes" id="UP001595075"/>
    </source>
</evidence>
<dbReference type="Gene3D" id="3.50.50.60">
    <property type="entry name" value="FAD/NAD(P)-binding domain"/>
    <property type="match status" value="1"/>
</dbReference>
<evidence type="ECO:0000256" key="2">
    <source>
        <dbReference type="ARBA" id="ARBA00022827"/>
    </source>
</evidence>
<evidence type="ECO:0000313" key="4">
    <source>
        <dbReference type="EMBL" id="KAL2066717.1"/>
    </source>
</evidence>
<evidence type="ECO:0008006" key="6">
    <source>
        <dbReference type="Google" id="ProtNLM"/>
    </source>
</evidence>
<evidence type="ECO:0000256" key="3">
    <source>
        <dbReference type="ARBA" id="ARBA00023002"/>
    </source>
</evidence>
<keyword evidence="3" id="KW-0560">Oxidoreductase</keyword>
<reference evidence="4 5" key="1">
    <citation type="journal article" date="2024" name="Commun. Biol.">
        <title>Comparative genomic analysis of thermophilic fungi reveals convergent evolutionary adaptations and gene losses.</title>
        <authorList>
            <person name="Steindorff A.S."/>
            <person name="Aguilar-Pontes M.V."/>
            <person name="Robinson A.J."/>
            <person name="Andreopoulos B."/>
            <person name="LaButti K."/>
            <person name="Kuo A."/>
            <person name="Mondo S."/>
            <person name="Riley R."/>
            <person name="Otillar R."/>
            <person name="Haridas S."/>
            <person name="Lipzen A."/>
            <person name="Grimwood J."/>
            <person name="Schmutz J."/>
            <person name="Clum A."/>
            <person name="Reid I.D."/>
            <person name="Moisan M.C."/>
            <person name="Butler G."/>
            <person name="Nguyen T.T.M."/>
            <person name="Dewar K."/>
            <person name="Conant G."/>
            <person name="Drula E."/>
            <person name="Henrissat B."/>
            <person name="Hansel C."/>
            <person name="Singer S."/>
            <person name="Hutchinson M.I."/>
            <person name="de Vries R.P."/>
            <person name="Natvig D.O."/>
            <person name="Powell A.J."/>
            <person name="Tsang A."/>
            <person name="Grigoriev I.V."/>
        </authorList>
    </citation>
    <scope>NUCLEOTIDE SEQUENCE [LARGE SCALE GENOMIC DNA]</scope>
    <source>
        <strain evidence="4 5">CBS 494.80</strain>
    </source>
</reference>